<sequence length="254" mass="28460">MITVLVQDLNDNPPVFISPGRDHLSRPILDTAGTNIASFGANKPNILQPTTFDGLGISGYHLVIPEDLPEGAYLTTLQATDRDSGRNSRITYTLFSRQEDKRCFHVNQRTGVVRLAAGCYAWRRELPQPRGIGWVHHLTATARDGSSTLLVQTQFTVQVLPVHINVFPPRFSHQPAIYSGWIAENKVENSPVFRIDIDSWQESQVYSREDQQLFINATDPEGDPLFLTIVGGTGFGRFRIDSDGKQYSFYIHSS</sequence>
<keyword evidence="6" id="KW-0472">Membrane</keyword>
<evidence type="ECO:0000256" key="6">
    <source>
        <dbReference type="ARBA" id="ARBA00023136"/>
    </source>
</evidence>
<dbReference type="InterPro" id="IPR015919">
    <property type="entry name" value="Cadherin-like_sf"/>
</dbReference>
<proteinExistence type="predicted"/>
<gene>
    <name evidence="9" type="ORF">PXEA_LOCUS20806</name>
</gene>
<keyword evidence="4 7" id="KW-0106">Calcium</keyword>
<dbReference type="GO" id="GO:0005886">
    <property type="term" value="C:plasma membrane"/>
    <property type="evidence" value="ECO:0007669"/>
    <property type="project" value="UniProtKB-SubCell"/>
</dbReference>
<dbReference type="PROSITE" id="PS50268">
    <property type="entry name" value="CADHERIN_2"/>
    <property type="match status" value="1"/>
</dbReference>
<dbReference type="SUPFAM" id="SSF49313">
    <property type="entry name" value="Cadherin-like"/>
    <property type="match status" value="1"/>
</dbReference>
<keyword evidence="3" id="KW-0677">Repeat</keyword>
<accession>A0A3S5AEQ1</accession>
<name>A0A3S5AEQ1_9PLAT</name>
<dbReference type="InterPro" id="IPR020894">
    <property type="entry name" value="Cadherin_CS"/>
</dbReference>
<feature type="domain" description="Cadherin" evidence="8">
    <location>
        <begin position="56"/>
        <end position="171"/>
    </location>
</feature>
<keyword evidence="5" id="KW-1133">Transmembrane helix</keyword>
<evidence type="ECO:0000256" key="5">
    <source>
        <dbReference type="ARBA" id="ARBA00022989"/>
    </source>
</evidence>
<keyword evidence="10" id="KW-1185">Reference proteome</keyword>
<dbReference type="Gene3D" id="2.60.40.60">
    <property type="entry name" value="Cadherins"/>
    <property type="match status" value="1"/>
</dbReference>
<dbReference type="Pfam" id="PF00028">
    <property type="entry name" value="Cadherin"/>
    <property type="match status" value="1"/>
</dbReference>
<dbReference type="PROSITE" id="PS00232">
    <property type="entry name" value="CADHERIN_1"/>
    <property type="match status" value="1"/>
</dbReference>
<reference evidence="9" key="1">
    <citation type="submission" date="2018-11" db="EMBL/GenBank/DDBJ databases">
        <authorList>
            <consortium name="Pathogen Informatics"/>
        </authorList>
    </citation>
    <scope>NUCLEOTIDE SEQUENCE</scope>
</reference>
<evidence type="ECO:0000256" key="3">
    <source>
        <dbReference type="ARBA" id="ARBA00022737"/>
    </source>
</evidence>
<dbReference type="PANTHER" id="PTHR24026:SF126">
    <property type="entry name" value="PROTOCADHERIN FAT 4"/>
    <property type="match status" value="1"/>
</dbReference>
<dbReference type="InterPro" id="IPR002126">
    <property type="entry name" value="Cadherin-like_dom"/>
</dbReference>
<evidence type="ECO:0000313" key="9">
    <source>
        <dbReference type="EMBL" id="VEL27366.1"/>
    </source>
</evidence>
<evidence type="ECO:0000256" key="4">
    <source>
        <dbReference type="ARBA" id="ARBA00022837"/>
    </source>
</evidence>
<dbReference type="CDD" id="cd11304">
    <property type="entry name" value="Cadherin_repeat"/>
    <property type="match status" value="1"/>
</dbReference>
<protein>
    <recommendedName>
        <fullName evidence="8">Cadherin domain-containing protein</fullName>
    </recommendedName>
</protein>
<dbReference type="Proteomes" id="UP000784294">
    <property type="component" value="Unassembled WGS sequence"/>
</dbReference>
<evidence type="ECO:0000259" key="8">
    <source>
        <dbReference type="PROSITE" id="PS50268"/>
    </source>
</evidence>
<dbReference type="GO" id="GO:0005509">
    <property type="term" value="F:calcium ion binding"/>
    <property type="evidence" value="ECO:0007669"/>
    <property type="project" value="UniProtKB-UniRule"/>
</dbReference>
<evidence type="ECO:0000256" key="2">
    <source>
        <dbReference type="ARBA" id="ARBA00022692"/>
    </source>
</evidence>
<dbReference type="OrthoDB" id="6252479at2759"/>
<dbReference type="SMART" id="SM00112">
    <property type="entry name" value="CA"/>
    <property type="match status" value="1"/>
</dbReference>
<dbReference type="AlphaFoldDB" id="A0A3S5AEQ1"/>
<evidence type="ECO:0000256" key="7">
    <source>
        <dbReference type="PROSITE-ProRule" id="PRU00043"/>
    </source>
</evidence>
<dbReference type="PANTHER" id="PTHR24026">
    <property type="entry name" value="FAT ATYPICAL CADHERIN-RELATED"/>
    <property type="match status" value="1"/>
</dbReference>
<organism evidence="9 10">
    <name type="scientific">Protopolystoma xenopodis</name>
    <dbReference type="NCBI Taxonomy" id="117903"/>
    <lineage>
        <taxon>Eukaryota</taxon>
        <taxon>Metazoa</taxon>
        <taxon>Spiralia</taxon>
        <taxon>Lophotrochozoa</taxon>
        <taxon>Platyhelminthes</taxon>
        <taxon>Monogenea</taxon>
        <taxon>Polyopisthocotylea</taxon>
        <taxon>Polystomatidea</taxon>
        <taxon>Polystomatidae</taxon>
        <taxon>Protopolystoma</taxon>
    </lineage>
</organism>
<dbReference type="GO" id="GO:0007156">
    <property type="term" value="P:homophilic cell adhesion via plasma membrane adhesion molecules"/>
    <property type="evidence" value="ECO:0007669"/>
    <property type="project" value="InterPro"/>
</dbReference>
<evidence type="ECO:0000256" key="1">
    <source>
        <dbReference type="ARBA" id="ARBA00004370"/>
    </source>
</evidence>
<comment type="caution">
    <text evidence="9">The sequence shown here is derived from an EMBL/GenBank/DDBJ whole genome shotgun (WGS) entry which is preliminary data.</text>
</comment>
<comment type="subcellular location">
    <subcellularLocation>
        <location evidence="1">Membrane</location>
    </subcellularLocation>
</comment>
<dbReference type="EMBL" id="CAAALY010086791">
    <property type="protein sequence ID" value="VEL27366.1"/>
    <property type="molecule type" value="Genomic_DNA"/>
</dbReference>
<keyword evidence="2" id="KW-0812">Transmembrane</keyword>
<evidence type="ECO:0000313" key="10">
    <source>
        <dbReference type="Proteomes" id="UP000784294"/>
    </source>
</evidence>